<evidence type="ECO:0008006" key="6">
    <source>
        <dbReference type="Google" id="ProtNLM"/>
    </source>
</evidence>
<dbReference type="EnsemblPlants" id="TraesCS3B02G325500.1">
    <property type="protein sequence ID" value="TraesCS3B02G325500.1"/>
    <property type="gene ID" value="TraesCS3B02G325500"/>
</dbReference>
<keyword evidence="2" id="KW-0378">Hydrolase</keyword>
<dbReference type="AlphaFoldDB" id="A0A077S3F7"/>
<evidence type="ECO:0000313" key="5">
    <source>
        <dbReference type="Proteomes" id="UP000019116"/>
    </source>
</evidence>
<dbReference type="GO" id="GO:0003676">
    <property type="term" value="F:nucleic acid binding"/>
    <property type="evidence" value="ECO:0007669"/>
    <property type="project" value="InterPro"/>
</dbReference>
<evidence type="ECO:0000256" key="3">
    <source>
        <dbReference type="SAM" id="MobiDB-lite"/>
    </source>
</evidence>
<dbReference type="Gramene" id="TraesARI3B03G01710720.1">
    <property type="protein sequence ID" value="TraesARI3B03G01710720.1"/>
    <property type="gene ID" value="TraesARI3B03G01710720"/>
</dbReference>
<dbReference type="Gramene" id="TraesLAC3B03G01624480.1">
    <property type="protein sequence ID" value="TraesLAC3B03G01624480.1"/>
    <property type="gene ID" value="TraesLAC3B03G01624480"/>
</dbReference>
<feature type="region of interest" description="Disordered" evidence="3">
    <location>
        <begin position="1"/>
        <end position="30"/>
    </location>
</feature>
<dbReference type="PANTHER" id="PTHR13620">
    <property type="entry name" value="3-5 EXONUCLEASE"/>
    <property type="match status" value="1"/>
</dbReference>
<dbReference type="Proteomes" id="UP000019116">
    <property type="component" value="Chromosome 3B"/>
</dbReference>
<keyword evidence="1" id="KW-0540">Nuclease</keyword>
<dbReference type="Gramene" id="TraesNOR3B03G01705880.1">
    <property type="protein sequence ID" value="TraesNOR3B03G01705880.1"/>
    <property type="gene ID" value="TraesNOR3B03G01705880"/>
</dbReference>
<dbReference type="Gramene" id="TraesCS3B02G325500.1">
    <property type="protein sequence ID" value="TraesCS3B02G325500.1"/>
    <property type="gene ID" value="TraesCS3B02G325500"/>
</dbReference>
<dbReference type="GO" id="GO:0005634">
    <property type="term" value="C:nucleus"/>
    <property type="evidence" value="ECO:0000318"/>
    <property type="project" value="GO_Central"/>
</dbReference>
<evidence type="ECO:0000256" key="2">
    <source>
        <dbReference type="ARBA" id="ARBA00022801"/>
    </source>
</evidence>
<dbReference type="SMR" id="A0A077S3F7"/>
<dbReference type="Gene3D" id="3.30.420.10">
    <property type="entry name" value="Ribonuclease H-like superfamily/Ribonuclease H"/>
    <property type="match status" value="1"/>
</dbReference>
<dbReference type="OMA" id="VDIRRNW"/>
<sequence length="211" mass="24359">MAEELSAKRQCSETSDQSSNLDDVHVPGEKREYTRTLTGVEIHGKEMLEVVCTSKPDKAEEMISRLWRKAGGLYPRFVGVHVEYTREDEPPQRSAVMQLCVEELCLVYHVATATKCKKTKKLVKHWPKSLNDMLKHEKLFTFVGFNIQGDKEKLKMYGFEINPNKKEDHNLWGISPLPNYLIEYTTIDVYATYKSWKIIDNISTGLEISKE</sequence>
<proteinExistence type="predicted"/>
<keyword evidence="5" id="KW-1185">Reference proteome</keyword>
<dbReference type="Gramene" id="TraesSYM3B03G01703840.1">
    <property type="protein sequence ID" value="TraesSYM3B03G01703840.1"/>
    <property type="gene ID" value="TraesSYM3B03G01703840"/>
</dbReference>
<dbReference type="InterPro" id="IPR012337">
    <property type="entry name" value="RNaseH-like_sf"/>
</dbReference>
<reference evidence="4" key="2">
    <citation type="submission" date="2018-10" db="UniProtKB">
        <authorList>
            <consortium name="EnsemblPlants"/>
        </authorList>
    </citation>
    <scope>IDENTIFICATION</scope>
</reference>
<dbReference type="Gramene" id="TraesJUL3B03G01696400.1">
    <property type="protein sequence ID" value="TraesJUL3B03G01696400.1"/>
    <property type="gene ID" value="TraesJUL3B03G01696400"/>
</dbReference>
<dbReference type="Gramene" id="TraesCLE_scaffold_171470_01G000100.1">
    <property type="protein sequence ID" value="TraesCLE_scaffold_171470_01G000100.1"/>
    <property type="gene ID" value="TraesCLE_scaffold_171470_01G000100"/>
</dbReference>
<dbReference type="Gramene" id="TraesLDM3B03G01681690.1">
    <property type="protein sequence ID" value="TraesLDM3B03G01681690.1"/>
    <property type="gene ID" value="TraesLDM3B03G01681690"/>
</dbReference>
<evidence type="ECO:0000256" key="1">
    <source>
        <dbReference type="ARBA" id="ARBA00022722"/>
    </source>
</evidence>
<dbReference type="Gramene" id="TraesRN3B0100828900.1">
    <property type="protein sequence ID" value="TraesRN3B0100828900.1"/>
    <property type="gene ID" value="TraesRN3B0100828900"/>
</dbReference>
<organism evidence="4">
    <name type="scientific">Triticum aestivum</name>
    <name type="common">Wheat</name>
    <dbReference type="NCBI Taxonomy" id="4565"/>
    <lineage>
        <taxon>Eukaryota</taxon>
        <taxon>Viridiplantae</taxon>
        <taxon>Streptophyta</taxon>
        <taxon>Embryophyta</taxon>
        <taxon>Tracheophyta</taxon>
        <taxon>Spermatophyta</taxon>
        <taxon>Magnoliopsida</taxon>
        <taxon>Liliopsida</taxon>
        <taxon>Poales</taxon>
        <taxon>Poaceae</taxon>
        <taxon>BOP clade</taxon>
        <taxon>Pooideae</taxon>
        <taxon>Triticodae</taxon>
        <taxon>Triticeae</taxon>
        <taxon>Triticinae</taxon>
        <taxon>Triticum</taxon>
    </lineage>
</organism>
<dbReference type="GO" id="GO:0008408">
    <property type="term" value="F:3'-5' exonuclease activity"/>
    <property type="evidence" value="ECO:0000318"/>
    <property type="project" value="GO_Central"/>
</dbReference>
<dbReference type="OrthoDB" id="446462at2759"/>
<dbReference type="GO" id="GO:0005737">
    <property type="term" value="C:cytoplasm"/>
    <property type="evidence" value="ECO:0000318"/>
    <property type="project" value="GO_Central"/>
</dbReference>
<evidence type="ECO:0000313" key="4">
    <source>
        <dbReference type="EnsemblPlants" id="TraesCS3B02G325500.1"/>
    </source>
</evidence>
<dbReference type="PANTHER" id="PTHR13620:SF75">
    <property type="entry name" value="UBIQUITIN-LIKE DOMAIN-CONTAINING PROTEIN"/>
    <property type="match status" value="1"/>
</dbReference>
<dbReference type="SUPFAM" id="SSF53098">
    <property type="entry name" value="Ribonuclease H-like"/>
    <property type="match status" value="1"/>
</dbReference>
<name>A0A077S3F7_WHEAT</name>
<dbReference type="Gramene" id="TraesWEE_scaffold_042060_01G000100.1">
    <property type="protein sequence ID" value="TraesWEE_scaffold_042060_01G000100.1"/>
    <property type="gene ID" value="TraesWEE_scaffold_042060_01G000100"/>
</dbReference>
<dbReference type="Gramene" id="TraesSTA3B03G01673170.1">
    <property type="protein sequence ID" value="TraesSTA3B03G01673170.1"/>
    <property type="gene ID" value="TraesSTA3B03G01673170"/>
</dbReference>
<feature type="compositionally biased region" description="Basic and acidic residues" evidence="3">
    <location>
        <begin position="1"/>
        <end position="11"/>
    </location>
</feature>
<dbReference type="Gramene" id="TraesROB_scaffold_137206_01G000100.1">
    <property type="protein sequence ID" value="TraesROB_scaffold_137206_01G000100.1"/>
    <property type="gene ID" value="TraesROB_scaffold_137206_01G000100"/>
</dbReference>
<dbReference type="Gramene" id="TraesCS3B03G0830500.1">
    <property type="protein sequence ID" value="TraesCS3B03G0830500.1.CDS"/>
    <property type="gene ID" value="TraesCS3B03G0830500"/>
</dbReference>
<dbReference type="InterPro" id="IPR051132">
    <property type="entry name" value="3-5_Exonuclease_domain"/>
</dbReference>
<protein>
    <recommendedName>
        <fullName evidence="6">3'-5' exonuclease domain-containing protein</fullName>
    </recommendedName>
</protein>
<accession>A0A077S3F7</accession>
<reference evidence="4" key="1">
    <citation type="submission" date="2018-08" db="EMBL/GenBank/DDBJ databases">
        <authorList>
            <person name="Rossello M."/>
        </authorList>
    </citation>
    <scope>NUCLEOTIDE SEQUENCE [LARGE SCALE GENOMIC DNA]</scope>
    <source>
        <strain evidence="4">cv. Chinese Spring</strain>
    </source>
</reference>
<dbReference type="HOGENOM" id="CLU_049674_6_1_1"/>
<dbReference type="Gramene" id="TraesJAG3B03G01690930.1">
    <property type="protein sequence ID" value="TraesJAG3B03G01690930.1"/>
    <property type="gene ID" value="TraesJAG3B03G01690930"/>
</dbReference>
<dbReference type="Gramene" id="TraesMAC3B03G01682930.1">
    <property type="protein sequence ID" value="TraesMAC3B03G01682930.1"/>
    <property type="gene ID" value="TraesMAC3B03G01682930"/>
</dbReference>
<dbReference type="InterPro" id="IPR036397">
    <property type="entry name" value="RNaseH_sf"/>
</dbReference>
<feature type="compositionally biased region" description="Polar residues" evidence="3">
    <location>
        <begin position="12"/>
        <end position="21"/>
    </location>
</feature>